<proteinExistence type="predicted"/>
<sequence length="76" mass="9182">MVVPEDKDHCRVFFWRIRKVKDWQRDLWRFMYRNRLEALHWDVLEQDRIVLENMAPNARSANTSISTTSACRVCAV</sequence>
<name>A0A4U9HVR9_SERRU</name>
<organism evidence="1 2">
    <name type="scientific">Serratia rubidaea</name>
    <name type="common">Serratia marinorubra</name>
    <dbReference type="NCBI Taxonomy" id="61652"/>
    <lineage>
        <taxon>Bacteria</taxon>
        <taxon>Pseudomonadati</taxon>
        <taxon>Pseudomonadota</taxon>
        <taxon>Gammaproteobacteria</taxon>
        <taxon>Enterobacterales</taxon>
        <taxon>Yersiniaceae</taxon>
        <taxon>Serratia</taxon>
    </lineage>
</organism>
<dbReference type="AlphaFoldDB" id="A0A4U9HVR9"/>
<dbReference type="EMBL" id="LR590463">
    <property type="protein sequence ID" value="VTP66639.1"/>
    <property type="molecule type" value="Genomic_DNA"/>
</dbReference>
<accession>A0A4U9HVR9</accession>
<dbReference type="Gene3D" id="3.90.380.10">
    <property type="entry name" value="Naphthalene 1,2-dioxygenase Alpha Subunit, Chain A, domain 1"/>
    <property type="match status" value="1"/>
</dbReference>
<dbReference type="Proteomes" id="UP000307968">
    <property type="component" value="Chromosome"/>
</dbReference>
<protein>
    <submittedName>
        <fullName evidence="1">Uncharacterized protein</fullName>
    </submittedName>
</protein>
<evidence type="ECO:0000313" key="1">
    <source>
        <dbReference type="EMBL" id="VTP66639.1"/>
    </source>
</evidence>
<reference evidence="1 2" key="1">
    <citation type="submission" date="2019-05" db="EMBL/GenBank/DDBJ databases">
        <authorList>
            <consortium name="Pathogen Informatics"/>
        </authorList>
    </citation>
    <scope>NUCLEOTIDE SEQUENCE [LARGE SCALE GENOMIC DNA]</scope>
    <source>
        <strain evidence="1 2">NCTC12971</strain>
    </source>
</reference>
<evidence type="ECO:0000313" key="2">
    <source>
        <dbReference type="Proteomes" id="UP000307968"/>
    </source>
</evidence>
<dbReference type="SUPFAM" id="SSF55961">
    <property type="entry name" value="Bet v1-like"/>
    <property type="match status" value="1"/>
</dbReference>
<gene>
    <name evidence="1" type="ORF">NCTC12971_04703</name>
</gene>